<sequence>MFVQAALHQLEIAIDSTIQMLEQVTYDELQQRPLKNKRSLFEICTHLSLICHADFLILAEASKEELDIFYMQHTPHTLEEVQQTMKEGFHLLSKTFQAYSLAELEEVTHSYWGASYSRFEWLLEIVAHFYHHRSQLHTLLAEHAKDPQISLFE</sequence>
<protein>
    <submittedName>
        <fullName evidence="2">DinB family protein</fullName>
    </submittedName>
</protein>
<proteinExistence type="predicted"/>
<dbReference type="RefSeq" id="WP_336472752.1">
    <property type="nucleotide sequence ID" value="NZ_JBAWSX010000006.1"/>
</dbReference>
<feature type="domain" description="DinB-like" evidence="1">
    <location>
        <begin position="9"/>
        <end position="135"/>
    </location>
</feature>
<accession>A0ABU8FI46</accession>
<name>A0ABU8FI46_9BACI</name>
<dbReference type="InterPro" id="IPR034660">
    <property type="entry name" value="DinB/YfiT-like"/>
</dbReference>
<comment type="caution">
    <text evidence="2">The sequence shown here is derived from an EMBL/GenBank/DDBJ whole genome shotgun (WGS) entry which is preliminary data.</text>
</comment>
<dbReference type="Gene3D" id="1.20.120.450">
    <property type="entry name" value="dinb family like domain"/>
    <property type="match status" value="1"/>
</dbReference>
<organism evidence="2 3">
    <name type="scientific">Bacillus bruguierae</name>
    <dbReference type="NCBI Taxonomy" id="3127667"/>
    <lineage>
        <taxon>Bacteria</taxon>
        <taxon>Bacillati</taxon>
        <taxon>Bacillota</taxon>
        <taxon>Bacilli</taxon>
        <taxon>Bacillales</taxon>
        <taxon>Bacillaceae</taxon>
        <taxon>Bacillus</taxon>
    </lineage>
</organism>
<dbReference type="InterPro" id="IPR024775">
    <property type="entry name" value="DinB-like"/>
</dbReference>
<dbReference type="EMBL" id="JBAWSX010000006">
    <property type="protein sequence ID" value="MEI4802173.1"/>
    <property type="molecule type" value="Genomic_DNA"/>
</dbReference>
<reference evidence="2 3" key="1">
    <citation type="submission" date="2024-01" db="EMBL/GenBank/DDBJ databases">
        <title>Seven novel Bacillus-like species.</title>
        <authorList>
            <person name="Liu G."/>
        </authorList>
    </citation>
    <scope>NUCLEOTIDE SEQUENCE [LARGE SCALE GENOMIC DNA]</scope>
    <source>
        <strain evidence="2 3">FJAT-51639</strain>
    </source>
</reference>
<dbReference type="Pfam" id="PF12867">
    <property type="entry name" value="DinB_2"/>
    <property type="match status" value="1"/>
</dbReference>
<evidence type="ECO:0000313" key="2">
    <source>
        <dbReference type="EMBL" id="MEI4802173.1"/>
    </source>
</evidence>
<dbReference type="SUPFAM" id="SSF109854">
    <property type="entry name" value="DinB/YfiT-like putative metalloenzymes"/>
    <property type="match status" value="1"/>
</dbReference>
<gene>
    <name evidence="2" type="ORF">WAZ07_12750</name>
</gene>
<evidence type="ECO:0000313" key="3">
    <source>
        <dbReference type="Proteomes" id="UP001372526"/>
    </source>
</evidence>
<dbReference type="Proteomes" id="UP001372526">
    <property type="component" value="Unassembled WGS sequence"/>
</dbReference>
<evidence type="ECO:0000259" key="1">
    <source>
        <dbReference type="Pfam" id="PF12867"/>
    </source>
</evidence>
<keyword evidence="3" id="KW-1185">Reference proteome</keyword>